<dbReference type="OrthoDB" id="6998709at2"/>
<evidence type="ECO:0000313" key="2">
    <source>
        <dbReference type="Proteomes" id="UP000325607"/>
    </source>
</evidence>
<dbReference type="Proteomes" id="UP000325607">
    <property type="component" value="Unassembled WGS sequence"/>
</dbReference>
<sequence length="78" mass="8934">MIVAVTLAVSFPMFASNYYAQTHISRNTFELLFDETFDDLLMPAAGNHFSNEVVGLNDQFRFLNDVLEDHLARATWFS</sequence>
<organism evidence="1 2">
    <name type="scientific">Pseudomonas fluorescens</name>
    <dbReference type="NCBI Taxonomy" id="294"/>
    <lineage>
        <taxon>Bacteria</taxon>
        <taxon>Pseudomonadati</taxon>
        <taxon>Pseudomonadota</taxon>
        <taxon>Gammaproteobacteria</taxon>
        <taxon>Pseudomonadales</taxon>
        <taxon>Pseudomonadaceae</taxon>
        <taxon>Pseudomonas</taxon>
    </lineage>
</organism>
<dbReference type="RefSeq" id="WP_150582828.1">
    <property type="nucleotide sequence ID" value="NZ_CABVGX010000062.1"/>
</dbReference>
<dbReference type="AlphaFoldDB" id="A0A5E6X187"/>
<evidence type="ECO:0000313" key="1">
    <source>
        <dbReference type="EMBL" id="VVN34287.1"/>
    </source>
</evidence>
<accession>A0A5E6X187</accession>
<dbReference type="EMBL" id="CABVGX010000062">
    <property type="protein sequence ID" value="VVN34287.1"/>
    <property type="molecule type" value="Genomic_DNA"/>
</dbReference>
<gene>
    <name evidence="1" type="ORF">PS645_04998</name>
</gene>
<proteinExistence type="predicted"/>
<name>A0A5E6X187_PSEFL</name>
<protein>
    <submittedName>
        <fullName evidence="1">Uncharacterized protein</fullName>
    </submittedName>
</protein>
<reference evidence="1 2" key="1">
    <citation type="submission" date="2019-09" db="EMBL/GenBank/DDBJ databases">
        <authorList>
            <person name="Chandra G."/>
            <person name="Truman W A."/>
        </authorList>
    </citation>
    <scope>NUCLEOTIDE SEQUENCE [LARGE SCALE GENOMIC DNA]</scope>
    <source>
        <strain evidence="1">PS645</strain>
    </source>
</reference>